<dbReference type="PANTHER" id="PTHR30005">
    <property type="entry name" value="EXOPOLYPHOSPHATASE"/>
    <property type="match status" value="1"/>
</dbReference>
<dbReference type="CDD" id="cd24052">
    <property type="entry name" value="ASKHA_NBD_HpPPX-GppA-like"/>
    <property type="match status" value="1"/>
</dbReference>
<name>A0A0R1P7L2_9LACO</name>
<dbReference type="AlphaFoldDB" id="A0A0R1P7L2"/>
<dbReference type="Gene3D" id="3.30.420.40">
    <property type="match status" value="1"/>
</dbReference>
<dbReference type="Pfam" id="PF02541">
    <property type="entry name" value="Ppx-GppA"/>
    <property type="match status" value="1"/>
</dbReference>
<proteinExistence type="inferred from homology"/>
<evidence type="ECO:0000256" key="1">
    <source>
        <dbReference type="ARBA" id="ARBA00007125"/>
    </source>
</evidence>
<dbReference type="EMBL" id="AZER01000008">
    <property type="protein sequence ID" value="KRL28383.1"/>
    <property type="molecule type" value="Genomic_DNA"/>
</dbReference>
<protein>
    <submittedName>
        <fullName evidence="3">Exopolyphosphatase</fullName>
    </submittedName>
</protein>
<dbReference type="InterPro" id="IPR043129">
    <property type="entry name" value="ATPase_NBD"/>
</dbReference>
<dbReference type="Proteomes" id="UP000051445">
    <property type="component" value="Unassembled WGS sequence"/>
</dbReference>
<accession>A0A0R1P7L2</accession>
<dbReference type="PATRIC" id="fig|1423746.3.peg.86"/>
<keyword evidence="4" id="KW-1185">Reference proteome</keyword>
<dbReference type="InterPro" id="IPR050273">
    <property type="entry name" value="GppA/Ppx_hydrolase"/>
</dbReference>
<dbReference type="Gene3D" id="3.30.420.150">
    <property type="entry name" value="Exopolyphosphatase. Domain 2"/>
    <property type="match status" value="1"/>
</dbReference>
<feature type="domain" description="Ppx/GppA phosphatase N-terminal" evidence="2">
    <location>
        <begin position="38"/>
        <end position="313"/>
    </location>
</feature>
<comment type="caution">
    <text evidence="3">The sequence shown here is derived from an EMBL/GenBank/DDBJ whole genome shotgun (WGS) entry which is preliminary data.</text>
</comment>
<dbReference type="STRING" id="1423746.FD27_GL000084"/>
<dbReference type="InterPro" id="IPR003695">
    <property type="entry name" value="Ppx_GppA_N"/>
</dbReference>
<dbReference type="PANTHER" id="PTHR30005:SF0">
    <property type="entry name" value="RETROGRADE REGULATION PROTEIN 2"/>
    <property type="match status" value="1"/>
</dbReference>
<sequence>MTAMSKAPAYLAIIDLGSNSVRLKISQIADNGTYKTETYEKQYVRLSSQMGPEKTLKEAPVKRTLTALAHFRDVIDQYSNITTLAVATAAVRQANNQKWFLKQVKAETGFNIHVISGEREAYLDYVGVNRTLDIKRGLILDTGGASMELILVDNGAAEETISLPIGSVLISQHYHLTDQIDPANLFDAVTRVDQVLAKHQWLNRIRHGEVIALGGSNRALAKVYRWQRAQTPDQVLPVHGLRMQSGEALDIMHQLLESTREERAQMRGITKDRADVIVGGLLPLMAIIRQQDIQRIRFSNSGLREGLLMKYLDHQLNLAHLRAL</sequence>
<evidence type="ECO:0000259" key="2">
    <source>
        <dbReference type="Pfam" id="PF02541"/>
    </source>
</evidence>
<gene>
    <name evidence="3" type="ORF">FD27_GL000084</name>
</gene>
<evidence type="ECO:0000313" key="4">
    <source>
        <dbReference type="Proteomes" id="UP000051445"/>
    </source>
</evidence>
<evidence type="ECO:0000313" key="3">
    <source>
        <dbReference type="EMBL" id="KRL28383.1"/>
    </source>
</evidence>
<comment type="similarity">
    <text evidence="1">Belongs to the GppA/Ppx family.</text>
</comment>
<reference evidence="3 4" key="1">
    <citation type="journal article" date="2015" name="Genome Announc.">
        <title>Expanding the biotechnology potential of lactobacilli through comparative genomics of 213 strains and associated genera.</title>
        <authorList>
            <person name="Sun Z."/>
            <person name="Harris H.M."/>
            <person name="McCann A."/>
            <person name="Guo C."/>
            <person name="Argimon S."/>
            <person name="Zhang W."/>
            <person name="Yang X."/>
            <person name="Jeffery I.B."/>
            <person name="Cooney J.C."/>
            <person name="Kagawa T.F."/>
            <person name="Liu W."/>
            <person name="Song Y."/>
            <person name="Salvetti E."/>
            <person name="Wrobel A."/>
            <person name="Rasinkangas P."/>
            <person name="Parkhill J."/>
            <person name="Rea M.C."/>
            <person name="O'Sullivan O."/>
            <person name="Ritari J."/>
            <person name="Douillard F.P."/>
            <person name="Paul Ross R."/>
            <person name="Yang R."/>
            <person name="Briner A.E."/>
            <person name="Felis G.E."/>
            <person name="de Vos W.M."/>
            <person name="Barrangou R."/>
            <person name="Klaenhammer T.R."/>
            <person name="Caufield P.W."/>
            <person name="Cui Y."/>
            <person name="Zhang H."/>
            <person name="O'Toole P.W."/>
        </authorList>
    </citation>
    <scope>NUCLEOTIDE SEQUENCE [LARGE SCALE GENOMIC DNA]</scope>
    <source>
        <strain evidence="3 4">DSM 13145</strain>
    </source>
</reference>
<organism evidence="3 4">
    <name type="scientific">Limosilactobacillus frumenti DSM 13145</name>
    <dbReference type="NCBI Taxonomy" id="1423746"/>
    <lineage>
        <taxon>Bacteria</taxon>
        <taxon>Bacillati</taxon>
        <taxon>Bacillota</taxon>
        <taxon>Bacilli</taxon>
        <taxon>Lactobacillales</taxon>
        <taxon>Lactobacillaceae</taxon>
        <taxon>Limosilactobacillus</taxon>
    </lineage>
</organism>
<dbReference type="SUPFAM" id="SSF53067">
    <property type="entry name" value="Actin-like ATPase domain"/>
    <property type="match status" value="2"/>
</dbReference>